<dbReference type="AlphaFoldDB" id="I8T425"/>
<proteinExistence type="inferred from homology"/>
<comment type="similarity">
    <text evidence="1 2">Belongs to the outer membrane factor (OMF) (TC 1.B.17) family.</text>
</comment>
<accession>I8T425</accession>
<dbReference type="RefSeq" id="WP_007186805.1">
    <property type="nucleotide sequence ID" value="NZ_AKGD01000003.1"/>
</dbReference>
<reference evidence="4 5" key="1">
    <citation type="journal article" date="2012" name="J. Bacteriol.">
        <title>Genome Sequence of n-Alkane-Degrading Hydrocarboniphaga effusa Strain AP103T (ATCC BAA-332T).</title>
        <authorList>
            <person name="Chang H.K."/>
            <person name="Zylstra G.J."/>
            <person name="Chae J.C."/>
        </authorList>
    </citation>
    <scope>NUCLEOTIDE SEQUENCE [LARGE SCALE GENOMIC DNA]</scope>
    <source>
        <strain evidence="4 5">AP103</strain>
    </source>
</reference>
<keyword evidence="2" id="KW-0564">Palmitate</keyword>
<dbReference type="PANTHER" id="PTHR30203:SF33">
    <property type="entry name" value="BLR4455 PROTEIN"/>
    <property type="match status" value="1"/>
</dbReference>
<dbReference type="InterPro" id="IPR003423">
    <property type="entry name" value="OMP_efflux"/>
</dbReference>
<dbReference type="EMBL" id="AKGD01000003">
    <property type="protein sequence ID" value="EIT68675.1"/>
    <property type="molecule type" value="Genomic_DNA"/>
</dbReference>
<dbReference type="PATRIC" id="fig|1172194.4.peg.3756"/>
<comment type="subcellular location">
    <subcellularLocation>
        <location evidence="2">Cell outer membrane</location>
        <topology evidence="2">Lipid-anchor</topology>
    </subcellularLocation>
</comment>
<keyword evidence="2" id="KW-1134">Transmembrane beta strand</keyword>
<keyword evidence="2" id="KW-0812">Transmembrane</keyword>
<dbReference type="Gene3D" id="2.20.200.10">
    <property type="entry name" value="Outer membrane efflux proteins (OEP)"/>
    <property type="match status" value="1"/>
</dbReference>
<dbReference type="OrthoDB" id="9770517at2"/>
<dbReference type="Gene3D" id="1.20.1600.10">
    <property type="entry name" value="Outer membrane efflux proteins (OEP)"/>
    <property type="match status" value="1"/>
</dbReference>
<gene>
    <name evidence="4" type="ORF">WQQ_38700</name>
</gene>
<dbReference type="STRING" id="1172194.WQQ_38700"/>
<dbReference type="NCBIfam" id="TIGR01845">
    <property type="entry name" value="outer_NodT"/>
    <property type="match status" value="1"/>
</dbReference>
<evidence type="ECO:0000256" key="3">
    <source>
        <dbReference type="SAM" id="MobiDB-lite"/>
    </source>
</evidence>
<dbReference type="InterPro" id="IPR010131">
    <property type="entry name" value="MdtP/NodT-like"/>
</dbReference>
<comment type="caution">
    <text evidence="4">The sequence shown here is derived from an EMBL/GenBank/DDBJ whole genome shotgun (WGS) entry which is preliminary data.</text>
</comment>
<name>I8T425_9GAMM</name>
<dbReference type="Proteomes" id="UP000003704">
    <property type="component" value="Unassembled WGS sequence"/>
</dbReference>
<protein>
    <submittedName>
        <fullName evidence="4">Uncharacterized protein</fullName>
    </submittedName>
</protein>
<keyword evidence="2" id="KW-0472">Membrane</keyword>
<feature type="region of interest" description="Disordered" evidence="3">
    <location>
        <begin position="497"/>
        <end position="517"/>
    </location>
</feature>
<organism evidence="4 5">
    <name type="scientific">Hydrocarboniphaga effusa AP103</name>
    <dbReference type="NCBI Taxonomy" id="1172194"/>
    <lineage>
        <taxon>Bacteria</taxon>
        <taxon>Pseudomonadati</taxon>
        <taxon>Pseudomonadota</taxon>
        <taxon>Gammaproteobacteria</taxon>
        <taxon>Nevskiales</taxon>
        <taxon>Nevskiaceae</taxon>
        <taxon>Hydrocarboniphaga</taxon>
    </lineage>
</organism>
<dbReference type="PANTHER" id="PTHR30203">
    <property type="entry name" value="OUTER MEMBRANE CATION EFFLUX PROTEIN"/>
    <property type="match status" value="1"/>
</dbReference>
<evidence type="ECO:0000256" key="1">
    <source>
        <dbReference type="ARBA" id="ARBA00007613"/>
    </source>
</evidence>
<evidence type="ECO:0000256" key="2">
    <source>
        <dbReference type="RuleBase" id="RU362097"/>
    </source>
</evidence>
<evidence type="ECO:0000313" key="4">
    <source>
        <dbReference type="EMBL" id="EIT68675.1"/>
    </source>
</evidence>
<dbReference type="GO" id="GO:0009279">
    <property type="term" value="C:cell outer membrane"/>
    <property type="evidence" value="ECO:0007669"/>
    <property type="project" value="UniProtKB-SubCell"/>
</dbReference>
<keyword evidence="5" id="KW-1185">Reference proteome</keyword>
<sequence length="517" mass="54324">MSAKLPLDANAMAMAALAALRAPVLTGALAALRAPVLTGALAALLSACSLAPEYEAPVMPEVSGYKENAGDWKPAQPADAAPRGPWWEAFGDAQLNALEAQLASSSQDLRAAFARYEQARALAGQTRSNLFPTVDANAGVTRARVSGNAPGNGGDPAIGNDFLATLRLSWEIDLFGRLRNATAAANRRVEASAGELAALDLSLQTQLASTYFLLRGSDSTIALLEDSVHAFERALELTRNRYSGGISAEADVAQAETQVQSTYAQLAAARLQRAQYEHAIAVLVGQSASTFTLAPGAFTVEPPAVDIGLPSSLIERRPDIASAERAVAAANAEIGVARAAWFPVFSFGAGGGYEATRSSDWFDAPSRLWSIGPSLALPLIDGGARASLNQRTRAAYDEAVANYRKAVLVAYQEVEDNLAALNHLAEQARRSDAAFEAASRSLFHANKRYAAGVADYLEVTSTQTTTLNVQRAALDARVNRVVAGIDLIRATGGGWTREQLGKAPTEQASPPSPVVAP</sequence>
<dbReference type="SUPFAM" id="SSF56954">
    <property type="entry name" value="Outer membrane efflux proteins (OEP)"/>
    <property type="match status" value="1"/>
</dbReference>
<dbReference type="GO" id="GO:0015562">
    <property type="term" value="F:efflux transmembrane transporter activity"/>
    <property type="evidence" value="ECO:0007669"/>
    <property type="project" value="InterPro"/>
</dbReference>
<keyword evidence="2" id="KW-0449">Lipoprotein</keyword>
<dbReference type="Pfam" id="PF02321">
    <property type="entry name" value="OEP"/>
    <property type="match status" value="2"/>
</dbReference>
<evidence type="ECO:0000313" key="5">
    <source>
        <dbReference type="Proteomes" id="UP000003704"/>
    </source>
</evidence>